<sequence length="268" mass="29578">MLEPSNPMATTSSSPSSSSSSTPHSSPSPSLSPSATPPRQHILLEPPSSKKKKNRTNVFRVIRTVFRSFPIFTTPSVVACKIPVIHPGLGLPDPHHNTSRITGTLFGYRKGRVSLSIQENPKCLPSLVVELAMQTTTLQKELSLGMVRIALETEKQPRSDNNNNKTEKNTDILEEPLWTMYCKGEKTGYGVRREASEEDLNVMELLRPVSMGAGVLPGNSELEGSDGEMAYMRAYFERVIGSKDSETFYMLSPEGNNGPELSFFFVRV</sequence>
<accession>A0ABM0UUE3</accession>
<organism evidence="2 3">
    <name type="scientific">Camelina sativa</name>
    <name type="common">False flax</name>
    <name type="synonym">Myagrum sativum</name>
    <dbReference type="NCBI Taxonomy" id="90675"/>
    <lineage>
        <taxon>Eukaryota</taxon>
        <taxon>Viridiplantae</taxon>
        <taxon>Streptophyta</taxon>
        <taxon>Embryophyta</taxon>
        <taxon>Tracheophyta</taxon>
        <taxon>Spermatophyta</taxon>
        <taxon>Magnoliopsida</taxon>
        <taxon>eudicotyledons</taxon>
        <taxon>Gunneridae</taxon>
        <taxon>Pentapetalae</taxon>
        <taxon>rosids</taxon>
        <taxon>malvids</taxon>
        <taxon>Brassicales</taxon>
        <taxon>Brassicaceae</taxon>
        <taxon>Camelineae</taxon>
        <taxon>Camelina</taxon>
    </lineage>
</organism>
<evidence type="ECO:0000256" key="1">
    <source>
        <dbReference type="SAM" id="MobiDB-lite"/>
    </source>
</evidence>
<proteinExistence type="predicted"/>
<protein>
    <submittedName>
        <fullName evidence="3">Protein MIZU-KUSSEI 1-like</fullName>
    </submittedName>
</protein>
<dbReference type="InterPro" id="IPR006460">
    <property type="entry name" value="MIZ1-like_pln"/>
</dbReference>
<dbReference type="PANTHER" id="PTHR31696:SF68">
    <property type="entry name" value="PROTEIN MIZU-KUSSEI 1"/>
    <property type="match status" value="1"/>
</dbReference>
<name>A0ABM0UUE3_CAMSA</name>
<keyword evidence="2" id="KW-1185">Reference proteome</keyword>
<gene>
    <name evidence="3" type="primary">LOC104729279</name>
</gene>
<dbReference type="Pfam" id="PF04759">
    <property type="entry name" value="DUF617"/>
    <property type="match status" value="1"/>
</dbReference>
<dbReference type="RefSeq" id="XP_010446513.1">
    <property type="nucleotide sequence ID" value="XM_010448211.2"/>
</dbReference>
<dbReference type="Proteomes" id="UP000694864">
    <property type="component" value="Chromosome 12"/>
</dbReference>
<dbReference type="GeneID" id="104729279"/>
<feature type="region of interest" description="Disordered" evidence="1">
    <location>
        <begin position="1"/>
        <end position="55"/>
    </location>
</feature>
<feature type="compositionally biased region" description="Low complexity" evidence="1">
    <location>
        <begin position="1"/>
        <end position="38"/>
    </location>
</feature>
<reference evidence="3" key="2">
    <citation type="submission" date="2025-08" db="UniProtKB">
        <authorList>
            <consortium name="RefSeq"/>
        </authorList>
    </citation>
    <scope>IDENTIFICATION</scope>
    <source>
        <tissue evidence="3">Leaf</tissue>
    </source>
</reference>
<evidence type="ECO:0000313" key="3">
    <source>
        <dbReference type="RefSeq" id="XP_010446513.1"/>
    </source>
</evidence>
<reference evidence="2" key="1">
    <citation type="journal article" date="2014" name="Nat. Commun.">
        <title>The emerging biofuel crop Camelina sativa retains a highly undifferentiated hexaploid genome structure.</title>
        <authorList>
            <person name="Kagale S."/>
            <person name="Koh C."/>
            <person name="Nixon J."/>
            <person name="Bollina V."/>
            <person name="Clarke W.E."/>
            <person name="Tuteja R."/>
            <person name="Spillane C."/>
            <person name="Robinson S.J."/>
            <person name="Links M.G."/>
            <person name="Clarke C."/>
            <person name="Higgins E.E."/>
            <person name="Huebert T."/>
            <person name="Sharpe A.G."/>
            <person name="Parkin I.A."/>
        </authorList>
    </citation>
    <scope>NUCLEOTIDE SEQUENCE [LARGE SCALE GENOMIC DNA]</scope>
    <source>
        <strain evidence="2">cv. DH55</strain>
    </source>
</reference>
<evidence type="ECO:0000313" key="2">
    <source>
        <dbReference type="Proteomes" id="UP000694864"/>
    </source>
</evidence>
<dbReference type="PANTHER" id="PTHR31696">
    <property type="entry name" value="PROTEIN MIZU-KUSSEI 1"/>
    <property type="match status" value="1"/>
</dbReference>
<dbReference type="NCBIfam" id="TIGR01570">
    <property type="entry name" value="A_thal_3588"/>
    <property type="match status" value="1"/>
</dbReference>